<name>A0A918R4U0_9SPHN</name>
<proteinExistence type="predicted"/>
<dbReference type="Proteomes" id="UP000634139">
    <property type="component" value="Unassembled WGS sequence"/>
</dbReference>
<dbReference type="InterPro" id="IPR021251">
    <property type="entry name" value="DUF2793"/>
</dbReference>
<comment type="caution">
    <text evidence="1">The sequence shown here is derived from an EMBL/GenBank/DDBJ whole genome shotgun (WGS) entry which is preliminary data.</text>
</comment>
<gene>
    <name evidence="1" type="ORF">GCM10011617_01700</name>
</gene>
<reference evidence="1" key="2">
    <citation type="submission" date="2020-09" db="EMBL/GenBank/DDBJ databases">
        <authorList>
            <person name="Sun Q."/>
            <person name="Kim S."/>
        </authorList>
    </citation>
    <scope>NUCLEOTIDE SEQUENCE</scope>
    <source>
        <strain evidence="1">KCTC 32422</strain>
    </source>
</reference>
<dbReference type="EMBL" id="BMZD01000001">
    <property type="protein sequence ID" value="GGZ86740.1"/>
    <property type="molecule type" value="Genomic_DNA"/>
</dbReference>
<evidence type="ECO:0000313" key="1">
    <source>
        <dbReference type="EMBL" id="GGZ86740.1"/>
    </source>
</evidence>
<protein>
    <recommendedName>
        <fullName evidence="3">DUF2793 domain-containing protein</fullName>
    </recommendedName>
</protein>
<organism evidence="1 2">
    <name type="scientific">Novosphingobium arvoryzae</name>
    <dbReference type="NCBI Taxonomy" id="1256514"/>
    <lineage>
        <taxon>Bacteria</taxon>
        <taxon>Pseudomonadati</taxon>
        <taxon>Pseudomonadota</taxon>
        <taxon>Alphaproteobacteria</taxon>
        <taxon>Sphingomonadales</taxon>
        <taxon>Sphingomonadaceae</taxon>
        <taxon>Novosphingobium</taxon>
    </lineage>
</organism>
<evidence type="ECO:0000313" key="2">
    <source>
        <dbReference type="Proteomes" id="UP000634139"/>
    </source>
</evidence>
<keyword evidence="2" id="KW-1185">Reference proteome</keyword>
<dbReference type="AlphaFoldDB" id="A0A918R4U0"/>
<dbReference type="Pfam" id="PF10983">
    <property type="entry name" value="DUF2793"/>
    <property type="match status" value="1"/>
</dbReference>
<evidence type="ECO:0008006" key="3">
    <source>
        <dbReference type="Google" id="ProtNLM"/>
    </source>
</evidence>
<reference evidence="1" key="1">
    <citation type="journal article" date="2014" name="Int. J. Syst. Evol. Microbiol.">
        <title>Complete genome sequence of Corynebacterium casei LMG S-19264T (=DSM 44701T), isolated from a smear-ripened cheese.</title>
        <authorList>
            <consortium name="US DOE Joint Genome Institute (JGI-PGF)"/>
            <person name="Walter F."/>
            <person name="Albersmeier A."/>
            <person name="Kalinowski J."/>
            <person name="Ruckert C."/>
        </authorList>
    </citation>
    <scope>NUCLEOTIDE SEQUENCE</scope>
    <source>
        <strain evidence="1">KCTC 32422</strain>
    </source>
</reference>
<accession>A0A918R4U0</accession>
<sequence length="134" mass="14212">MLPGQAQKEGYVNEALARIDTLLHLSVEGVANSPPATPAESACWLVGQAPTGEWTGRADQIAALNHGNWMFFLPRDGMRVLNRASGQEIRFADGWQVATRPDLPSGGQTVDVQARSAIAAIVDCLTDAGLLGSE</sequence>